<dbReference type="AlphaFoldDB" id="A0A1R2BCL7"/>
<proteinExistence type="predicted"/>
<gene>
    <name evidence="4" type="ORF">SteCoe_26518</name>
</gene>
<keyword evidence="2" id="KW-0812">Transmembrane</keyword>
<dbReference type="Proteomes" id="UP000187209">
    <property type="component" value="Unassembled WGS sequence"/>
</dbReference>
<dbReference type="EMBL" id="MPUH01000745">
    <property type="protein sequence ID" value="OMJ74516.1"/>
    <property type="molecule type" value="Genomic_DNA"/>
</dbReference>
<dbReference type="InterPro" id="IPR053215">
    <property type="entry name" value="TKL_Ser/Thr_kinase"/>
</dbReference>
<evidence type="ECO:0000313" key="5">
    <source>
        <dbReference type="Proteomes" id="UP000187209"/>
    </source>
</evidence>
<dbReference type="OrthoDB" id="28293at2759"/>
<evidence type="ECO:0008006" key="6">
    <source>
        <dbReference type="Google" id="ProtNLM"/>
    </source>
</evidence>
<dbReference type="PANTHER" id="PTHR45756:SF1">
    <property type="entry name" value="PROTEIN KINASE DOMAIN CONTAINING PROTEIN"/>
    <property type="match status" value="1"/>
</dbReference>
<name>A0A1R2BCL7_9CILI</name>
<evidence type="ECO:0000313" key="4">
    <source>
        <dbReference type="EMBL" id="OMJ74516.1"/>
    </source>
</evidence>
<accession>A0A1R2BCL7</accession>
<evidence type="ECO:0000256" key="1">
    <source>
        <dbReference type="SAM" id="Coils"/>
    </source>
</evidence>
<keyword evidence="2" id="KW-0472">Membrane</keyword>
<dbReference type="PANTHER" id="PTHR45756">
    <property type="entry name" value="PALMITOYLTRANSFERASE"/>
    <property type="match status" value="1"/>
</dbReference>
<protein>
    <recommendedName>
        <fullName evidence="6">TNFR-Cys domain-containing protein</fullName>
    </recommendedName>
</protein>
<keyword evidence="5" id="KW-1185">Reference proteome</keyword>
<feature type="chain" id="PRO_5012209953" description="TNFR-Cys domain-containing protein" evidence="3">
    <location>
        <begin position="16"/>
        <end position="394"/>
    </location>
</feature>
<evidence type="ECO:0000256" key="3">
    <source>
        <dbReference type="SAM" id="SignalP"/>
    </source>
</evidence>
<keyword evidence="2" id="KW-1133">Transmembrane helix</keyword>
<feature type="coiled-coil region" evidence="1">
    <location>
        <begin position="347"/>
        <end position="378"/>
    </location>
</feature>
<sequence length="394" mass="44782">MLIISLFCILSKVSSCYIENCETCSKNSPDICINCHPGYTRNEIYGCIQLSPYQQSQITIIENCDLYNQLSQCIKCSKGYILTSKRCEPECEDHCACFSPHICSYRVLTNRGCIQSIKGCGKCCDYDTSECCECIYKLGIDIYGNCKRCLTHGCLDCSTDFKVCNKCESGFYIDTDKRCCKSQNCKDCSNDINTCKACSKGYFNRNGNCCPKHCLDCDFNSTCMACAKNYEFDEKGTCKHVAEKNHEKLNSILISVGILISVIFILLLVFKLFYKSCKDKLNKRNEENLNKTINSVINNDKNSENRESVFDNLEIASLIKSTPVSRGIYDKYIIDQSISNMHSTFSNKSVKRIEKELKNEKKKNKEDLEEIKEEEAYNKLSEAKDDQGEVAISE</sequence>
<organism evidence="4 5">
    <name type="scientific">Stentor coeruleus</name>
    <dbReference type="NCBI Taxonomy" id="5963"/>
    <lineage>
        <taxon>Eukaryota</taxon>
        <taxon>Sar</taxon>
        <taxon>Alveolata</taxon>
        <taxon>Ciliophora</taxon>
        <taxon>Postciliodesmatophora</taxon>
        <taxon>Heterotrichea</taxon>
        <taxon>Heterotrichida</taxon>
        <taxon>Stentoridae</taxon>
        <taxon>Stentor</taxon>
    </lineage>
</organism>
<feature type="transmembrane region" description="Helical" evidence="2">
    <location>
        <begin position="252"/>
        <end position="274"/>
    </location>
</feature>
<comment type="caution">
    <text evidence="4">The sequence shown here is derived from an EMBL/GenBank/DDBJ whole genome shotgun (WGS) entry which is preliminary data.</text>
</comment>
<keyword evidence="3" id="KW-0732">Signal</keyword>
<reference evidence="4 5" key="1">
    <citation type="submission" date="2016-11" db="EMBL/GenBank/DDBJ databases">
        <title>The macronuclear genome of Stentor coeruleus: a giant cell with tiny introns.</title>
        <authorList>
            <person name="Slabodnick M."/>
            <person name="Ruby J.G."/>
            <person name="Reiff S.B."/>
            <person name="Swart E.C."/>
            <person name="Gosai S."/>
            <person name="Prabakaran S."/>
            <person name="Witkowska E."/>
            <person name="Larue G.E."/>
            <person name="Fisher S."/>
            <person name="Freeman R.M."/>
            <person name="Gunawardena J."/>
            <person name="Chu W."/>
            <person name="Stover N.A."/>
            <person name="Gregory B.D."/>
            <person name="Nowacki M."/>
            <person name="Derisi J."/>
            <person name="Roy S.W."/>
            <person name="Marshall W.F."/>
            <person name="Sood P."/>
        </authorList>
    </citation>
    <scope>NUCLEOTIDE SEQUENCE [LARGE SCALE GENOMIC DNA]</scope>
    <source>
        <strain evidence="4">WM001</strain>
    </source>
</reference>
<evidence type="ECO:0000256" key="2">
    <source>
        <dbReference type="SAM" id="Phobius"/>
    </source>
</evidence>
<feature type="signal peptide" evidence="3">
    <location>
        <begin position="1"/>
        <end position="15"/>
    </location>
</feature>
<keyword evidence="1" id="KW-0175">Coiled coil</keyword>